<dbReference type="EMBL" id="JABVXQ010000014">
    <property type="protein sequence ID" value="KAF6078315.1"/>
    <property type="molecule type" value="Genomic_DNA"/>
</dbReference>
<name>A0A833YM89_9CHIR</name>
<accession>A0A833YM89</accession>
<dbReference type="Proteomes" id="UP000664940">
    <property type="component" value="Unassembled WGS sequence"/>
</dbReference>
<gene>
    <name evidence="2" type="ORF">HJG60_009165</name>
</gene>
<proteinExistence type="predicted"/>
<evidence type="ECO:0000313" key="2">
    <source>
        <dbReference type="EMBL" id="KAF6078315.1"/>
    </source>
</evidence>
<organism evidence="2 3">
    <name type="scientific">Phyllostomus discolor</name>
    <name type="common">pale spear-nosed bat</name>
    <dbReference type="NCBI Taxonomy" id="89673"/>
    <lineage>
        <taxon>Eukaryota</taxon>
        <taxon>Metazoa</taxon>
        <taxon>Chordata</taxon>
        <taxon>Craniata</taxon>
        <taxon>Vertebrata</taxon>
        <taxon>Euteleostomi</taxon>
        <taxon>Mammalia</taxon>
        <taxon>Eutheria</taxon>
        <taxon>Laurasiatheria</taxon>
        <taxon>Chiroptera</taxon>
        <taxon>Yangochiroptera</taxon>
        <taxon>Phyllostomidae</taxon>
        <taxon>Phyllostominae</taxon>
        <taxon>Phyllostomus</taxon>
    </lineage>
</organism>
<dbReference type="AlphaFoldDB" id="A0A833YM89"/>
<comment type="caution">
    <text evidence="2">The sequence shown here is derived from an EMBL/GenBank/DDBJ whole genome shotgun (WGS) entry which is preliminary data.</text>
</comment>
<reference evidence="2 3" key="1">
    <citation type="journal article" date="2020" name="Nature">
        <title>Six reference-quality genomes reveal evolution of bat adaptations.</title>
        <authorList>
            <person name="Jebb D."/>
            <person name="Huang Z."/>
            <person name="Pippel M."/>
            <person name="Hughes G.M."/>
            <person name="Lavrichenko K."/>
            <person name="Devanna P."/>
            <person name="Winkler S."/>
            <person name="Jermiin L.S."/>
            <person name="Skirmuntt E.C."/>
            <person name="Katzourakis A."/>
            <person name="Burkitt-Gray L."/>
            <person name="Ray D.A."/>
            <person name="Sullivan K.A.M."/>
            <person name="Roscito J.G."/>
            <person name="Kirilenko B.M."/>
            <person name="Davalos L.M."/>
            <person name="Corthals A.P."/>
            <person name="Power M.L."/>
            <person name="Jones G."/>
            <person name="Ransome R.D."/>
            <person name="Dechmann D.K.N."/>
            <person name="Locatelli A.G."/>
            <person name="Puechmaille S.J."/>
            <person name="Fedrigo O."/>
            <person name="Jarvis E.D."/>
            <person name="Hiller M."/>
            <person name="Vernes S.C."/>
            <person name="Myers E.W."/>
            <person name="Teeling E.C."/>
        </authorList>
    </citation>
    <scope>NUCLEOTIDE SEQUENCE [LARGE SCALE GENOMIC DNA]</scope>
    <source>
        <strain evidence="2">Bat1K_MPI-CBG_1</strain>
    </source>
</reference>
<feature type="region of interest" description="Disordered" evidence="1">
    <location>
        <begin position="1"/>
        <end position="49"/>
    </location>
</feature>
<sequence>MERPQCRPAGGEGELPGGLGKRQHRGESKGQRVKGSPLPADCSSGASRLTEARGGALSAWWPSYLPMSPRAGSGRDLHPSGLAWRGRGLAAGAPQNLPSPKAAFRRGESQVEPAQLFKPCARSRRASCSCFLGSLLLLESSFSASSPQCFQTTTLRCP</sequence>
<evidence type="ECO:0000256" key="1">
    <source>
        <dbReference type="SAM" id="MobiDB-lite"/>
    </source>
</evidence>
<feature type="compositionally biased region" description="Gly residues" evidence="1">
    <location>
        <begin position="10"/>
        <end position="20"/>
    </location>
</feature>
<evidence type="ECO:0000313" key="3">
    <source>
        <dbReference type="Proteomes" id="UP000664940"/>
    </source>
</evidence>
<protein>
    <submittedName>
        <fullName evidence="2">Uncharacterized protein</fullName>
    </submittedName>
</protein>